<dbReference type="Pfam" id="PF02823">
    <property type="entry name" value="ATP-synt_DE_N"/>
    <property type="match status" value="1"/>
</dbReference>
<dbReference type="EMBL" id="UINC01123357">
    <property type="protein sequence ID" value="SVC99776.1"/>
    <property type="molecule type" value="Genomic_DNA"/>
</dbReference>
<evidence type="ECO:0000256" key="3">
    <source>
        <dbReference type="ARBA" id="ARBA00022448"/>
    </source>
</evidence>
<accession>A0A382RQ40</accession>
<feature type="region of interest" description="Disordered" evidence="8">
    <location>
        <begin position="85"/>
        <end position="104"/>
    </location>
</feature>
<keyword evidence="7" id="KW-0066">ATP synthesis</keyword>
<evidence type="ECO:0000256" key="7">
    <source>
        <dbReference type="ARBA" id="ARBA00023310"/>
    </source>
</evidence>
<keyword evidence="4" id="KW-0406">Ion transport</keyword>
<comment type="similarity">
    <text evidence="2">Belongs to the ATPase epsilon chain family.</text>
</comment>
<reference evidence="10" key="1">
    <citation type="submission" date="2018-05" db="EMBL/GenBank/DDBJ databases">
        <authorList>
            <person name="Lanie J.A."/>
            <person name="Ng W.-L."/>
            <person name="Kazmierczak K.M."/>
            <person name="Andrzejewski T.M."/>
            <person name="Davidsen T.M."/>
            <person name="Wayne K.J."/>
            <person name="Tettelin H."/>
            <person name="Glass J.I."/>
            <person name="Rusch D."/>
            <person name="Podicherti R."/>
            <person name="Tsui H.-C.T."/>
            <person name="Winkler M.E."/>
        </authorList>
    </citation>
    <scope>NUCLEOTIDE SEQUENCE</scope>
</reference>
<keyword evidence="5" id="KW-0472">Membrane</keyword>
<evidence type="ECO:0000256" key="6">
    <source>
        <dbReference type="ARBA" id="ARBA00023196"/>
    </source>
</evidence>
<evidence type="ECO:0000256" key="5">
    <source>
        <dbReference type="ARBA" id="ARBA00023136"/>
    </source>
</evidence>
<dbReference type="GO" id="GO:0046933">
    <property type="term" value="F:proton-transporting ATP synthase activity, rotational mechanism"/>
    <property type="evidence" value="ECO:0007669"/>
    <property type="project" value="InterPro"/>
</dbReference>
<dbReference type="PANTHER" id="PTHR13822">
    <property type="entry name" value="ATP SYNTHASE DELTA/EPSILON CHAIN"/>
    <property type="match status" value="1"/>
</dbReference>
<dbReference type="SUPFAM" id="SSF51344">
    <property type="entry name" value="Epsilon subunit of F1F0-ATP synthase N-terminal domain"/>
    <property type="match status" value="1"/>
</dbReference>
<keyword evidence="3" id="KW-0813">Transport</keyword>
<dbReference type="InterPro" id="IPR001469">
    <property type="entry name" value="ATP_synth_F1_dsu/esu"/>
</dbReference>
<evidence type="ECO:0000259" key="9">
    <source>
        <dbReference type="Pfam" id="PF02823"/>
    </source>
</evidence>
<feature type="domain" description="ATP synthase F1 complex delta/epsilon subunit N-terminal" evidence="9">
    <location>
        <begin position="6"/>
        <end position="68"/>
    </location>
</feature>
<dbReference type="InterPro" id="IPR020546">
    <property type="entry name" value="ATP_synth_F1_dsu/esu_N"/>
</dbReference>
<evidence type="ECO:0000256" key="4">
    <source>
        <dbReference type="ARBA" id="ARBA00023065"/>
    </source>
</evidence>
<dbReference type="InterPro" id="IPR036771">
    <property type="entry name" value="ATPsynth_dsu/esu_N"/>
</dbReference>
<evidence type="ECO:0000256" key="2">
    <source>
        <dbReference type="ARBA" id="ARBA00005712"/>
    </source>
</evidence>
<dbReference type="PANTHER" id="PTHR13822:SF10">
    <property type="entry name" value="ATP SYNTHASE EPSILON CHAIN, CHLOROPLASTIC"/>
    <property type="match status" value="1"/>
</dbReference>
<protein>
    <recommendedName>
        <fullName evidence="9">ATP synthase F1 complex delta/epsilon subunit N-terminal domain-containing protein</fullName>
    </recommendedName>
</protein>
<dbReference type="AlphaFoldDB" id="A0A382RQ40"/>
<organism evidence="10">
    <name type="scientific">marine metagenome</name>
    <dbReference type="NCBI Taxonomy" id="408172"/>
    <lineage>
        <taxon>unclassified sequences</taxon>
        <taxon>metagenomes</taxon>
        <taxon>ecological metagenomes</taxon>
    </lineage>
</organism>
<keyword evidence="6" id="KW-0139">CF(1)</keyword>
<evidence type="ECO:0000256" key="1">
    <source>
        <dbReference type="ARBA" id="ARBA00004170"/>
    </source>
</evidence>
<name>A0A382RQ40_9ZZZZ</name>
<proteinExistence type="inferred from homology"/>
<sequence>MESLDNVTYLRIPSLDGLTGIQARHASSIIALDIGEIKIVTNNKEKIFATSGGFADIRPEGTQLLLETFESGKIIDKKRAHQAVEKATKHISSSNDDLKRATLA</sequence>
<comment type="subcellular location">
    <subcellularLocation>
        <location evidence="1">Membrane</location>
        <topology evidence="1">Peripheral membrane protein</topology>
    </subcellularLocation>
</comment>
<gene>
    <name evidence="10" type="ORF">METZ01_LOCUS352630</name>
</gene>
<evidence type="ECO:0000256" key="8">
    <source>
        <dbReference type="SAM" id="MobiDB-lite"/>
    </source>
</evidence>
<evidence type="ECO:0000313" key="10">
    <source>
        <dbReference type="EMBL" id="SVC99776.1"/>
    </source>
</evidence>
<dbReference type="Gene3D" id="2.60.15.10">
    <property type="entry name" value="F0F1 ATP synthase delta/epsilon subunit, N-terminal"/>
    <property type="match status" value="1"/>
</dbReference>
<feature type="non-terminal residue" evidence="10">
    <location>
        <position position="104"/>
    </location>
</feature>
<dbReference type="GO" id="GO:0045259">
    <property type="term" value="C:proton-transporting ATP synthase complex"/>
    <property type="evidence" value="ECO:0007669"/>
    <property type="project" value="UniProtKB-KW"/>
</dbReference>